<dbReference type="EMBL" id="JAUHJS010000001">
    <property type="protein sequence ID" value="MDN4164322.1"/>
    <property type="molecule type" value="Genomic_DNA"/>
</dbReference>
<proteinExistence type="predicted"/>
<dbReference type="Pfam" id="PF00583">
    <property type="entry name" value="Acetyltransf_1"/>
    <property type="match status" value="1"/>
</dbReference>
<dbReference type="InterPro" id="IPR000182">
    <property type="entry name" value="GNAT_dom"/>
</dbReference>
<evidence type="ECO:0000313" key="5">
    <source>
        <dbReference type="Proteomes" id="UP001168552"/>
    </source>
</evidence>
<dbReference type="PANTHER" id="PTHR10545">
    <property type="entry name" value="DIAMINE N-ACETYLTRANSFERASE"/>
    <property type="match status" value="1"/>
</dbReference>
<dbReference type="PANTHER" id="PTHR10545:SF29">
    <property type="entry name" value="GH14572P-RELATED"/>
    <property type="match status" value="1"/>
</dbReference>
<dbReference type="Proteomes" id="UP001168552">
    <property type="component" value="Unassembled WGS sequence"/>
</dbReference>
<dbReference type="InterPro" id="IPR051016">
    <property type="entry name" value="Diverse_Substrate_AcTransf"/>
</dbReference>
<reference evidence="4" key="1">
    <citation type="submission" date="2023-06" db="EMBL/GenBank/DDBJ databases">
        <title>Cytophagales bacterium Strain LB-30, isolated from soil.</title>
        <authorList>
            <person name="Liu B."/>
        </authorList>
    </citation>
    <scope>NUCLEOTIDE SEQUENCE</scope>
    <source>
        <strain evidence="4">LB-30</strain>
    </source>
</reference>
<gene>
    <name evidence="4" type="ORF">QWY31_02350</name>
</gene>
<dbReference type="InterPro" id="IPR016181">
    <property type="entry name" value="Acyl_CoA_acyltransferase"/>
</dbReference>
<name>A0ABT8F1J3_9BACT</name>
<dbReference type="PROSITE" id="PS51186">
    <property type="entry name" value="GNAT"/>
    <property type="match status" value="1"/>
</dbReference>
<evidence type="ECO:0000256" key="1">
    <source>
        <dbReference type="ARBA" id="ARBA00022679"/>
    </source>
</evidence>
<keyword evidence="2" id="KW-0012">Acyltransferase</keyword>
<keyword evidence="5" id="KW-1185">Reference proteome</keyword>
<sequence length="161" mass="18202">MNSLNIRSARPADAALILSLIKELAAYEKLSHEVSATEADIQSALFMPQASVECVIAEWEGLPVGFALFFSNFSTFLSKKGLYLEDLYVKPEYRGKKIGKSLLLHLVQIAHERGYGRMEWAVLDWNTPSIDFYKSLGACPMDEWTIFRLNRGQMAHLLSDK</sequence>
<dbReference type="SUPFAM" id="SSF55729">
    <property type="entry name" value="Acyl-CoA N-acyltransferases (Nat)"/>
    <property type="match status" value="1"/>
</dbReference>
<accession>A0ABT8F1J3</accession>
<evidence type="ECO:0000259" key="3">
    <source>
        <dbReference type="PROSITE" id="PS51186"/>
    </source>
</evidence>
<dbReference type="RefSeq" id="WP_320002848.1">
    <property type="nucleotide sequence ID" value="NZ_JAUHJS010000001.1"/>
</dbReference>
<evidence type="ECO:0000313" key="4">
    <source>
        <dbReference type="EMBL" id="MDN4164322.1"/>
    </source>
</evidence>
<keyword evidence="1" id="KW-0808">Transferase</keyword>
<dbReference type="CDD" id="cd04301">
    <property type="entry name" value="NAT_SF"/>
    <property type="match status" value="1"/>
</dbReference>
<dbReference type="Gene3D" id="3.40.630.30">
    <property type="match status" value="1"/>
</dbReference>
<evidence type="ECO:0000256" key="2">
    <source>
        <dbReference type="ARBA" id="ARBA00023315"/>
    </source>
</evidence>
<organism evidence="4 5">
    <name type="scientific">Shiella aurantiaca</name>
    <dbReference type="NCBI Taxonomy" id="3058365"/>
    <lineage>
        <taxon>Bacteria</taxon>
        <taxon>Pseudomonadati</taxon>
        <taxon>Bacteroidota</taxon>
        <taxon>Cytophagia</taxon>
        <taxon>Cytophagales</taxon>
        <taxon>Shiellaceae</taxon>
        <taxon>Shiella</taxon>
    </lineage>
</organism>
<feature type="domain" description="N-acetyltransferase" evidence="3">
    <location>
        <begin position="4"/>
        <end position="159"/>
    </location>
</feature>
<comment type="caution">
    <text evidence="4">The sequence shown here is derived from an EMBL/GenBank/DDBJ whole genome shotgun (WGS) entry which is preliminary data.</text>
</comment>
<protein>
    <submittedName>
        <fullName evidence="4">GNAT family N-acetyltransferase</fullName>
    </submittedName>
</protein>